<feature type="compositionally biased region" description="Basic and acidic residues" evidence="1">
    <location>
        <begin position="8"/>
        <end position="24"/>
    </location>
</feature>
<accession>A0A9W6RAC3</accession>
<gene>
    <name evidence="4" type="ORF">Airi01_001750</name>
</gene>
<dbReference type="EMBL" id="BSTJ01000001">
    <property type="protein sequence ID" value="GLY71908.1"/>
    <property type="molecule type" value="Genomic_DNA"/>
</dbReference>
<feature type="domain" description="Cell wall-active antibiotics response LiaF-like C-terminal" evidence="3">
    <location>
        <begin position="114"/>
        <end position="174"/>
    </location>
</feature>
<dbReference type="Pfam" id="PF08044">
    <property type="entry name" value="DUF1707"/>
    <property type="match status" value="1"/>
</dbReference>
<dbReference type="AlphaFoldDB" id="A0A9W6RAC3"/>
<dbReference type="Proteomes" id="UP001165135">
    <property type="component" value="Unassembled WGS sequence"/>
</dbReference>
<comment type="caution">
    <text evidence="4">The sequence shown here is derived from an EMBL/GenBank/DDBJ whole genome shotgun (WGS) entry which is preliminary data.</text>
</comment>
<protein>
    <recommendedName>
        <fullName evidence="6">Cell wall-active antibiotics response LiaF-like C-terminal domain-containing protein</fullName>
    </recommendedName>
</protein>
<evidence type="ECO:0000259" key="2">
    <source>
        <dbReference type="Pfam" id="PF08044"/>
    </source>
</evidence>
<reference evidence="4" key="1">
    <citation type="submission" date="2023-03" db="EMBL/GenBank/DDBJ databases">
        <title>Actinoallomurus iriomotensis NBRC 103681.</title>
        <authorList>
            <person name="Ichikawa N."/>
            <person name="Sato H."/>
            <person name="Tonouchi N."/>
        </authorList>
    </citation>
    <scope>NUCLEOTIDE SEQUENCE</scope>
    <source>
        <strain evidence="4">NBRC 103681</strain>
    </source>
</reference>
<dbReference type="PANTHER" id="PTHR40763">
    <property type="entry name" value="MEMBRANE PROTEIN-RELATED"/>
    <property type="match status" value="1"/>
</dbReference>
<evidence type="ECO:0000259" key="3">
    <source>
        <dbReference type="Pfam" id="PF09922"/>
    </source>
</evidence>
<evidence type="ECO:0000313" key="4">
    <source>
        <dbReference type="EMBL" id="GLY71908.1"/>
    </source>
</evidence>
<evidence type="ECO:0000313" key="5">
    <source>
        <dbReference type="Proteomes" id="UP001165135"/>
    </source>
</evidence>
<feature type="region of interest" description="Disordered" evidence="1">
    <location>
        <begin position="1"/>
        <end position="24"/>
    </location>
</feature>
<dbReference type="Pfam" id="PF09922">
    <property type="entry name" value="LiaF-like_C"/>
    <property type="match status" value="1"/>
</dbReference>
<sequence length="251" mass="27544">MELSGKPSEPDPARMRASDADRDRVAEQLREALAEGRLTAEEHAERLDAVYEAKTYAELAPIVEDLPATGGVRPPETGPSVRDDLPPPQSGTPNIVAIFSGADRRGRWLIEPRTNVVAVCGGVELDLRQAVLSQREVTINIVTVMGGVQITVPPGVRVVNSIAAVLGGTSLPSEDTVDAAAPVVRLTGFNLLGGVDVKRRTADGADLSGKPDHRTLHEEQRRIHLEFREKQREIHREFRDQQRALRRRRRG</sequence>
<evidence type="ECO:0008006" key="6">
    <source>
        <dbReference type="Google" id="ProtNLM"/>
    </source>
</evidence>
<dbReference type="PANTHER" id="PTHR40763:SF4">
    <property type="entry name" value="DUF1707 DOMAIN-CONTAINING PROTEIN"/>
    <property type="match status" value="1"/>
</dbReference>
<dbReference type="InterPro" id="IPR012551">
    <property type="entry name" value="DUF1707_SHOCT-like"/>
</dbReference>
<organism evidence="4 5">
    <name type="scientific">Actinoallomurus iriomotensis</name>
    <dbReference type="NCBI Taxonomy" id="478107"/>
    <lineage>
        <taxon>Bacteria</taxon>
        <taxon>Bacillati</taxon>
        <taxon>Actinomycetota</taxon>
        <taxon>Actinomycetes</taxon>
        <taxon>Streptosporangiales</taxon>
        <taxon>Thermomonosporaceae</taxon>
        <taxon>Actinoallomurus</taxon>
    </lineage>
</organism>
<dbReference type="InterPro" id="IPR024425">
    <property type="entry name" value="LiaF-like_C"/>
</dbReference>
<evidence type="ECO:0000256" key="1">
    <source>
        <dbReference type="SAM" id="MobiDB-lite"/>
    </source>
</evidence>
<name>A0A9W6RAC3_9ACTN</name>
<feature type="region of interest" description="Disordered" evidence="1">
    <location>
        <begin position="66"/>
        <end position="92"/>
    </location>
</feature>
<proteinExistence type="predicted"/>
<feature type="domain" description="DUF1707" evidence="2">
    <location>
        <begin position="15"/>
        <end position="67"/>
    </location>
</feature>